<dbReference type="AlphaFoldDB" id="B3S4A0"/>
<evidence type="ECO:0000256" key="4">
    <source>
        <dbReference type="SAM" id="MobiDB-lite"/>
    </source>
</evidence>
<dbReference type="PANTHER" id="PTHR10407:SF15">
    <property type="entry name" value="HUNTINGTIN INTERACTING PROTEIN 1"/>
    <property type="match status" value="1"/>
</dbReference>
<dbReference type="GO" id="GO:0030864">
    <property type="term" value="C:cortical actin cytoskeleton"/>
    <property type="evidence" value="ECO:0000318"/>
    <property type="project" value="GO_Central"/>
</dbReference>
<dbReference type="InParanoid" id="B3S4A0"/>
<dbReference type="Pfam" id="PF07651">
    <property type="entry name" value="ANTH"/>
    <property type="match status" value="1"/>
</dbReference>
<dbReference type="HOGENOM" id="CLU_006034_0_0_1"/>
<dbReference type="RefSeq" id="XP_002114966.1">
    <property type="nucleotide sequence ID" value="XM_002114930.1"/>
</dbReference>
<evidence type="ECO:0000313" key="6">
    <source>
        <dbReference type="EMBL" id="EDV22422.1"/>
    </source>
</evidence>
<feature type="compositionally biased region" description="Basic and acidic residues" evidence="4">
    <location>
        <begin position="925"/>
        <end position="936"/>
    </location>
</feature>
<dbReference type="PROSITE" id="PS50945">
    <property type="entry name" value="I_LWEQ"/>
    <property type="match status" value="1"/>
</dbReference>
<dbReference type="CTD" id="6756361"/>
<dbReference type="Proteomes" id="UP000009022">
    <property type="component" value="Unassembled WGS sequence"/>
</dbReference>
<dbReference type="Pfam" id="PF01608">
    <property type="entry name" value="I_LWEQ"/>
    <property type="match status" value="1"/>
</dbReference>
<keyword evidence="2" id="KW-0963">Cytoplasm</keyword>
<dbReference type="InterPro" id="IPR030224">
    <property type="entry name" value="Sla2_fam"/>
</dbReference>
<dbReference type="PhylomeDB" id="B3S4A0"/>
<dbReference type="GO" id="GO:0051015">
    <property type="term" value="F:actin filament binding"/>
    <property type="evidence" value="ECO:0000318"/>
    <property type="project" value="GO_Central"/>
</dbReference>
<dbReference type="Gene3D" id="1.20.1410.10">
    <property type="entry name" value="I/LWEQ domain"/>
    <property type="match status" value="1"/>
</dbReference>
<keyword evidence="7" id="KW-1185">Reference proteome</keyword>
<dbReference type="PANTHER" id="PTHR10407">
    <property type="entry name" value="HUNTINGTIN INTERACTING PROTEIN 1"/>
    <property type="match status" value="1"/>
</dbReference>
<protein>
    <recommendedName>
        <fullName evidence="5">I/LWEQ domain-containing protein</fullName>
    </recommendedName>
</protein>
<feature type="compositionally biased region" description="Acidic residues" evidence="4">
    <location>
        <begin position="905"/>
        <end position="924"/>
    </location>
</feature>
<dbReference type="InterPro" id="IPR035964">
    <property type="entry name" value="I/LWEQ_dom_sf"/>
</dbReference>
<feature type="region of interest" description="Disordered" evidence="4">
    <location>
        <begin position="902"/>
        <end position="936"/>
    </location>
</feature>
<dbReference type="Gene3D" id="1.20.5.1700">
    <property type="match status" value="1"/>
</dbReference>
<proteinExistence type="predicted"/>
<dbReference type="GO" id="GO:0048268">
    <property type="term" value="P:clathrin coat assembly"/>
    <property type="evidence" value="ECO:0000318"/>
    <property type="project" value="GO_Central"/>
</dbReference>
<feature type="coiled-coil region" evidence="3">
    <location>
        <begin position="441"/>
        <end position="493"/>
    </location>
</feature>
<dbReference type="eggNOG" id="KOG0980">
    <property type="taxonomic scope" value="Eukaryota"/>
</dbReference>
<dbReference type="SMART" id="SM00307">
    <property type="entry name" value="ILWEQ"/>
    <property type="match status" value="1"/>
</dbReference>
<feature type="domain" description="I/LWEQ" evidence="5">
    <location>
        <begin position="656"/>
        <end position="899"/>
    </location>
</feature>
<dbReference type="KEGG" id="tad:TRIADDRAFT_59009"/>
<comment type="subcellular location">
    <subcellularLocation>
        <location evidence="1">Cytoplasm</location>
    </subcellularLocation>
</comment>
<dbReference type="STRING" id="10228.B3S4A0"/>
<dbReference type="SUPFAM" id="SSF109885">
    <property type="entry name" value="I/LWEQ domain"/>
    <property type="match status" value="1"/>
</dbReference>
<dbReference type="GO" id="GO:0080025">
    <property type="term" value="F:phosphatidylinositol-3,5-bisphosphate binding"/>
    <property type="evidence" value="ECO:0000318"/>
    <property type="project" value="GO_Central"/>
</dbReference>
<accession>B3S4A0</accession>
<dbReference type="GeneID" id="6756361"/>
<sequence>MNMFSLAKDRLLFICKKSPLCLIFQTARSESYPKLIILYLKYLDEKLEFHKKYQAIPSNFTSQSSGSIIDLPTKDMNDTYQLVVDLLDLQDQLLRLQYYVYEAVGLSGSMNPSGQCKVFCFITIIHESYNIYGLIVKAMFELHKYLDPEFLAGHRTRFSKQLAVLRTFYNNAHTLTYLRTLTPIPTLPENEIEFVQGDVSNVVITSYRESRTDFSHDSLPSPDASPSPDLISDLDATDRSSASLSSPISPAATIEHSFADIPETVDMQNVSSPRVDDSKDELINHLRQRIEELQIELVKCKSELSIVEKLLIFVFKSFKFESEKSRMHEQILEYEEEIQQLKTTIKAIQQELAEYRAIAEESCQENVQLKAHLDTLAIASPQVAGGEWEAKFNKMKQMYLKVRDDHVNLLRKHGNIESQLKAALLENGDILVELESKTADNDNLSQELSALVVKLDLLNKQHEQELRQKNNKLQDQTKQLESVHAEMEALKASTETITVKASVNKSLHALTDAVDERLLQSSNEENVPTSDSDKNEFQFSMIDWSLQQAIAMISLSLDGKNPSALPVDESLDSMLFLAENSSQRATMLTVDLREYFKNNSVFSEIIEKCENAGYSVRKFLEDLRSTIKDDPSMLEAVSEDIKHTLDAIIDLVKKQCESANAVEKGDIVGEEMAYTTEAIDVATAKIEALLRRARENETGTKLEVNERILDSSTKLMNAIRLLIIRASILQKEIVRIKKGISSGKKDFYKRNNRWTEGLLSAAKAVGASASNFVEVANEMMEGTCGLEELVVASREISSSTVQLVTASRVKSNPRSENLLQLESASKLVTASTTEVIAAANAGRKVLAEDDQNYDFSKISLTQAKRLEMESQVRLLRLESNVTKERGYLGRIRKHHYHLAGASEGWEVDEAEEANEASENPDEGDKEIINKETDNPE</sequence>
<dbReference type="GO" id="GO:0007015">
    <property type="term" value="P:actin filament organization"/>
    <property type="evidence" value="ECO:0000318"/>
    <property type="project" value="GO_Central"/>
</dbReference>
<feature type="region of interest" description="Disordered" evidence="4">
    <location>
        <begin position="212"/>
        <end position="232"/>
    </location>
</feature>
<evidence type="ECO:0000256" key="2">
    <source>
        <dbReference type="ARBA" id="ARBA00022490"/>
    </source>
</evidence>
<feature type="compositionally biased region" description="Low complexity" evidence="4">
    <location>
        <begin position="217"/>
        <end position="232"/>
    </location>
</feature>
<name>B3S4A0_TRIAD</name>
<dbReference type="OMA" id="QCESANA"/>
<dbReference type="FunFam" id="1.20.1410.10:FF:000006">
    <property type="entry name" value="Huntingtin interacting protein"/>
    <property type="match status" value="1"/>
</dbReference>
<dbReference type="GO" id="GO:0043325">
    <property type="term" value="F:phosphatidylinositol-3,4-bisphosphate binding"/>
    <property type="evidence" value="ECO:0000318"/>
    <property type="project" value="GO_Central"/>
</dbReference>
<evidence type="ECO:0000256" key="3">
    <source>
        <dbReference type="SAM" id="Coils"/>
    </source>
</evidence>
<keyword evidence="3" id="KW-0175">Coiled coil</keyword>
<dbReference type="EMBL" id="DS985249">
    <property type="protein sequence ID" value="EDV22422.1"/>
    <property type="molecule type" value="Genomic_DNA"/>
</dbReference>
<dbReference type="GO" id="GO:0030136">
    <property type="term" value="C:clathrin-coated vesicle"/>
    <property type="evidence" value="ECO:0000318"/>
    <property type="project" value="GO_Central"/>
</dbReference>
<dbReference type="GO" id="GO:0035615">
    <property type="term" value="F:clathrin adaptor activity"/>
    <property type="evidence" value="ECO:0000318"/>
    <property type="project" value="GO_Central"/>
</dbReference>
<dbReference type="GO" id="GO:0032051">
    <property type="term" value="F:clathrin light chain binding"/>
    <property type="evidence" value="ECO:0000318"/>
    <property type="project" value="GO_Central"/>
</dbReference>
<feature type="coiled-coil region" evidence="3">
    <location>
        <begin position="283"/>
        <end position="365"/>
    </location>
</feature>
<dbReference type="InterPro" id="IPR002558">
    <property type="entry name" value="ILWEQ_dom"/>
</dbReference>
<dbReference type="InterPro" id="IPR011417">
    <property type="entry name" value="ANTH_dom"/>
</dbReference>
<reference evidence="6 7" key="1">
    <citation type="journal article" date="2008" name="Nature">
        <title>The Trichoplax genome and the nature of placozoans.</title>
        <authorList>
            <person name="Srivastava M."/>
            <person name="Begovic E."/>
            <person name="Chapman J."/>
            <person name="Putnam N.H."/>
            <person name="Hellsten U."/>
            <person name="Kawashima T."/>
            <person name="Kuo A."/>
            <person name="Mitros T."/>
            <person name="Salamov A."/>
            <person name="Carpenter M.L."/>
            <person name="Signorovitch A.Y."/>
            <person name="Moreno M.A."/>
            <person name="Kamm K."/>
            <person name="Grimwood J."/>
            <person name="Schmutz J."/>
            <person name="Shapiro H."/>
            <person name="Grigoriev I.V."/>
            <person name="Buss L.W."/>
            <person name="Schierwater B."/>
            <person name="Dellaporta S.L."/>
            <person name="Rokhsar D.S."/>
        </authorList>
    </citation>
    <scope>NUCLEOTIDE SEQUENCE [LARGE SCALE GENOMIC DNA]</scope>
    <source>
        <strain evidence="6 7">Grell-BS-1999</strain>
    </source>
</reference>
<dbReference type="FunCoup" id="B3S4A0">
    <property type="interactions" value="1542"/>
</dbReference>
<organism evidence="6 7">
    <name type="scientific">Trichoplax adhaerens</name>
    <name type="common">Trichoplax reptans</name>
    <dbReference type="NCBI Taxonomy" id="10228"/>
    <lineage>
        <taxon>Eukaryota</taxon>
        <taxon>Metazoa</taxon>
        <taxon>Placozoa</taxon>
        <taxon>Uniplacotomia</taxon>
        <taxon>Trichoplacea</taxon>
        <taxon>Trichoplacidae</taxon>
        <taxon>Trichoplax</taxon>
    </lineage>
</organism>
<dbReference type="OrthoDB" id="8178130at2759"/>
<evidence type="ECO:0000313" key="7">
    <source>
        <dbReference type="Proteomes" id="UP000009022"/>
    </source>
</evidence>
<dbReference type="GO" id="GO:0006897">
    <property type="term" value="P:endocytosis"/>
    <property type="evidence" value="ECO:0000318"/>
    <property type="project" value="GO_Central"/>
</dbReference>
<gene>
    <name evidence="6" type="ORF">TRIADDRAFT_59009</name>
</gene>
<evidence type="ECO:0000259" key="5">
    <source>
        <dbReference type="PROSITE" id="PS50945"/>
    </source>
</evidence>
<evidence type="ECO:0000256" key="1">
    <source>
        <dbReference type="ARBA" id="ARBA00004496"/>
    </source>
</evidence>